<comment type="caution">
    <text evidence="1">The sequence shown here is derived from an EMBL/GenBank/DDBJ whole genome shotgun (WGS) entry which is preliminary data.</text>
</comment>
<dbReference type="Proteomes" id="UP000664731">
    <property type="component" value="Unassembled WGS sequence"/>
</dbReference>
<dbReference type="EMBL" id="JAFNME010000002">
    <property type="protein sequence ID" value="MBO1248431.1"/>
    <property type="molecule type" value="Genomic_DNA"/>
</dbReference>
<dbReference type="Gene3D" id="1.25.40.10">
    <property type="entry name" value="Tetratricopeptide repeat domain"/>
    <property type="match status" value="1"/>
</dbReference>
<accession>A0A939KCB7</accession>
<reference evidence="1" key="1">
    <citation type="submission" date="2021-03" db="EMBL/GenBank/DDBJ databases">
        <title>Comamonas denitrificans.</title>
        <authorList>
            <person name="Finster K."/>
        </authorList>
    </citation>
    <scope>NUCLEOTIDE SEQUENCE</scope>
    <source>
        <strain evidence="1">MM2021_4</strain>
    </source>
</reference>
<name>A0A939KCB7_9BURK</name>
<gene>
    <name evidence="1" type="ORF">J1777_01080</name>
</gene>
<evidence type="ECO:0000313" key="1">
    <source>
        <dbReference type="EMBL" id="MBO1248431.1"/>
    </source>
</evidence>
<dbReference type="RefSeq" id="WP_207573986.1">
    <property type="nucleotide sequence ID" value="NZ_JAFNME010000002.1"/>
</dbReference>
<keyword evidence="2" id="KW-1185">Reference proteome</keyword>
<evidence type="ECO:0000313" key="2">
    <source>
        <dbReference type="Proteomes" id="UP000664731"/>
    </source>
</evidence>
<evidence type="ECO:0008006" key="3">
    <source>
        <dbReference type="Google" id="ProtNLM"/>
    </source>
</evidence>
<dbReference type="InterPro" id="IPR011990">
    <property type="entry name" value="TPR-like_helical_dom_sf"/>
</dbReference>
<sequence length="200" mass="20714">MSALPCPHLSISLHTAAILTGRSVRTWQRRIEEGLVPRLGDGVRALVPFEAVQQSMEGVPGEAANAWSAQDVQTLVRADLGEALAQAQMGSQFALLALRGAAPATPPAPGHDAGRIAHYFLERAAEQAQADAMHWLGLLYAAGLGPTGDASDGDANADTSNNAMALMWIAKAAAHGHAIARQQLAALVPNLPNLPAGGQA</sequence>
<organism evidence="1 2">
    <name type="scientific">Comamonas denitrificans</name>
    <dbReference type="NCBI Taxonomy" id="117506"/>
    <lineage>
        <taxon>Bacteria</taxon>
        <taxon>Pseudomonadati</taxon>
        <taxon>Pseudomonadota</taxon>
        <taxon>Betaproteobacteria</taxon>
        <taxon>Burkholderiales</taxon>
        <taxon>Comamonadaceae</taxon>
        <taxon>Comamonas</taxon>
    </lineage>
</organism>
<protein>
    <recommendedName>
        <fullName evidence="3">Sel1 repeat family protein</fullName>
    </recommendedName>
</protein>
<dbReference type="SUPFAM" id="SSF81901">
    <property type="entry name" value="HCP-like"/>
    <property type="match status" value="1"/>
</dbReference>
<proteinExistence type="predicted"/>
<dbReference type="AlphaFoldDB" id="A0A939KCB7"/>